<dbReference type="KEGG" id="nnu:104588906"/>
<dbReference type="GO" id="GO:0004672">
    <property type="term" value="F:protein kinase activity"/>
    <property type="evidence" value="ECO:0007669"/>
    <property type="project" value="InterPro"/>
</dbReference>
<protein>
    <submittedName>
        <fullName evidence="4">Probable inactive receptor kinase At5g67200</fullName>
    </submittedName>
</protein>
<dbReference type="OrthoDB" id="4062651at2759"/>
<gene>
    <name evidence="4" type="primary">LOC104588906</name>
</gene>
<keyword evidence="3" id="KW-1185">Reference proteome</keyword>
<dbReference type="AlphaFoldDB" id="A0A1U7ZD88"/>
<evidence type="ECO:0000256" key="1">
    <source>
        <dbReference type="SAM" id="MobiDB-lite"/>
    </source>
</evidence>
<dbReference type="PANTHER" id="PTHR48007:SF37">
    <property type="entry name" value="LEUCINE-RICH REPEAT PROTEIN KINASE FAMILY PROTEIN"/>
    <property type="match status" value="1"/>
</dbReference>
<proteinExistence type="predicted"/>
<organism evidence="3 4">
    <name type="scientific">Nelumbo nucifera</name>
    <name type="common">Sacred lotus</name>
    <dbReference type="NCBI Taxonomy" id="4432"/>
    <lineage>
        <taxon>Eukaryota</taxon>
        <taxon>Viridiplantae</taxon>
        <taxon>Streptophyta</taxon>
        <taxon>Embryophyta</taxon>
        <taxon>Tracheophyta</taxon>
        <taxon>Spermatophyta</taxon>
        <taxon>Magnoliopsida</taxon>
        <taxon>Proteales</taxon>
        <taxon>Nelumbonaceae</taxon>
        <taxon>Nelumbo</taxon>
    </lineage>
</organism>
<accession>A0A1U7ZD88</accession>
<keyword evidence="4" id="KW-0418">Kinase</keyword>
<dbReference type="InterPro" id="IPR011009">
    <property type="entry name" value="Kinase-like_dom_sf"/>
</dbReference>
<sequence>MGAHFQEGCMERTAVTSSTTTNNHEDRDKDKKKERKSSSGTNTTELHINVWPFSWSRSAGSSGNQPKMAAEGQLLGWLEINTGQTTPLHSTPLDFMLENRRGRGIYIKHPLSRLVHGNLKSSNVTYGSRLGGLSHRLLPCRARQYLQYDETLDSNAFKSTHRATSKSDVYSFGVLLLEFLTGKPPPQHPLLISGNLLTWVRSVSDDDAGEENLLAMLLEIATTCRQTSPEQRSTMWQVLKMLKEFKETMMSSILVLAQKVN</sequence>
<dbReference type="InParanoid" id="A0A1U7ZD88"/>
<dbReference type="GeneID" id="104588906"/>
<dbReference type="eggNOG" id="ENOG502QR4S">
    <property type="taxonomic scope" value="Eukaryota"/>
</dbReference>
<feature type="region of interest" description="Disordered" evidence="1">
    <location>
        <begin position="1"/>
        <end position="43"/>
    </location>
</feature>
<dbReference type="Proteomes" id="UP000189703">
    <property type="component" value="Unplaced"/>
</dbReference>
<dbReference type="Pfam" id="PF07714">
    <property type="entry name" value="PK_Tyr_Ser-Thr"/>
    <property type="match status" value="1"/>
</dbReference>
<keyword evidence="4" id="KW-0675">Receptor</keyword>
<dbReference type="Gene3D" id="1.10.510.10">
    <property type="entry name" value="Transferase(Phosphotransferase) domain 1"/>
    <property type="match status" value="1"/>
</dbReference>
<evidence type="ECO:0000313" key="3">
    <source>
        <dbReference type="Proteomes" id="UP000189703"/>
    </source>
</evidence>
<evidence type="ECO:0000313" key="4">
    <source>
        <dbReference type="RefSeq" id="XP_010245331.1"/>
    </source>
</evidence>
<dbReference type="PANTHER" id="PTHR48007">
    <property type="entry name" value="LEUCINE-RICH REPEAT RECEPTOR-LIKE PROTEIN KINASE PXC1"/>
    <property type="match status" value="1"/>
</dbReference>
<dbReference type="InterPro" id="IPR001245">
    <property type="entry name" value="Ser-Thr/Tyr_kinase_cat_dom"/>
</dbReference>
<evidence type="ECO:0000259" key="2">
    <source>
        <dbReference type="Pfam" id="PF07714"/>
    </source>
</evidence>
<dbReference type="RefSeq" id="XP_010245331.1">
    <property type="nucleotide sequence ID" value="XM_010247029.1"/>
</dbReference>
<feature type="domain" description="Serine-threonine/tyrosine-protein kinase catalytic" evidence="2">
    <location>
        <begin position="161"/>
        <end position="241"/>
    </location>
</feature>
<keyword evidence="4" id="KW-0808">Transferase</keyword>
<dbReference type="InterPro" id="IPR046959">
    <property type="entry name" value="PRK1-6/SRF4-like"/>
</dbReference>
<reference evidence="4" key="1">
    <citation type="submission" date="2025-08" db="UniProtKB">
        <authorList>
            <consortium name="RefSeq"/>
        </authorList>
    </citation>
    <scope>IDENTIFICATION</scope>
</reference>
<name>A0A1U7ZD88_NELNU</name>
<dbReference type="SUPFAM" id="SSF56112">
    <property type="entry name" value="Protein kinase-like (PK-like)"/>
    <property type="match status" value="1"/>
</dbReference>